<dbReference type="GO" id="GO:0030246">
    <property type="term" value="F:carbohydrate binding"/>
    <property type="evidence" value="ECO:0007669"/>
    <property type="project" value="InterPro"/>
</dbReference>
<dbReference type="PANTHER" id="PTHR11122:SF13">
    <property type="entry name" value="GLUCOSE-6-PHOSPHATE 1-EPIMERASE"/>
    <property type="match status" value="1"/>
</dbReference>
<evidence type="ECO:0000313" key="1">
    <source>
        <dbReference type="EMBL" id="QSO47398.1"/>
    </source>
</evidence>
<evidence type="ECO:0008006" key="3">
    <source>
        <dbReference type="Google" id="ProtNLM"/>
    </source>
</evidence>
<dbReference type="KEGG" id="afx:JZ786_23935"/>
<dbReference type="Gene3D" id="2.70.98.10">
    <property type="match status" value="1"/>
</dbReference>
<keyword evidence="2" id="KW-1185">Reference proteome</keyword>
<dbReference type="Pfam" id="PF01263">
    <property type="entry name" value="Aldose_epim"/>
    <property type="match status" value="1"/>
</dbReference>
<dbReference type="AlphaFoldDB" id="A0A9X7VYG9"/>
<dbReference type="InterPro" id="IPR008183">
    <property type="entry name" value="Aldose_1/G6P_1-epimerase"/>
</dbReference>
<dbReference type="InterPro" id="IPR011013">
    <property type="entry name" value="Gal_mutarotase_sf_dom"/>
</dbReference>
<dbReference type="EMBL" id="CP071182">
    <property type="protein sequence ID" value="QSO47398.1"/>
    <property type="molecule type" value="Genomic_DNA"/>
</dbReference>
<organism evidence="1 2">
    <name type="scientific">Alicyclobacillus mengziensis</name>
    <dbReference type="NCBI Taxonomy" id="2931921"/>
    <lineage>
        <taxon>Bacteria</taxon>
        <taxon>Bacillati</taxon>
        <taxon>Bacillota</taxon>
        <taxon>Bacilli</taxon>
        <taxon>Bacillales</taxon>
        <taxon>Alicyclobacillaceae</taxon>
        <taxon>Alicyclobacillus</taxon>
    </lineage>
</organism>
<dbReference type="Proteomes" id="UP000663505">
    <property type="component" value="Chromosome"/>
</dbReference>
<accession>A0A9X7VYG9</accession>
<name>A0A9X7VYG9_9BACL</name>
<dbReference type="InterPro" id="IPR014718">
    <property type="entry name" value="GH-type_carb-bd"/>
</dbReference>
<dbReference type="GO" id="GO:0005975">
    <property type="term" value="P:carbohydrate metabolic process"/>
    <property type="evidence" value="ECO:0007669"/>
    <property type="project" value="InterPro"/>
</dbReference>
<evidence type="ECO:0000313" key="2">
    <source>
        <dbReference type="Proteomes" id="UP000663505"/>
    </source>
</evidence>
<sequence length="287" mass="32434">MIRMRLPDEPNTYIDVFSERGAIVANYVIGGRHLFYMDDEMGMDAPIIRGGVPILFPVCGPVHDGKYSVQGQEWPMPQHGFIRDMAWSVSDSLHSLQESKLMLTVTDSAYSHRFYPYAFRLNLVYVLQKSGLRVEMTIYNLSNTAMPVQIGFHPYFNLPDKKDFECHVPDTAFEDGLTGQTYEGGLAEVLHAKLHDEVTNLRCHFPHGDIRVGLDTADWEISVEPDDPFKTIVFWSLAGKPFICVEPWSGSPGHLNRGTTQWLEAGNVLHVGLTIRARCKKQTTEFG</sequence>
<proteinExistence type="predicted"/>
<gene>
    <name evidence="1" type="ORF">JZ786_23935</name>
</gene>
<dbReference type="SUPFAM" id="SSF74650">
    <property type="entry name" value="Galactose mutarotase-like"/>
    <property type="match status" value="1"/>
</dbReference>
<dbReference type="GO" id="GO:0016853">
    <property type="term" value="F:isomerase activity"/>
    <property type="evidence" value="ECO:0007669"/>
    <property type="project" value="InterPro"/>
</dbReference>
<reference evidence="1 2" key="1">
    <citation type="submission" date="2021-02" db="EMBL/GenBank/DDBJ databases">
        <title>Alicyclobacillus curvatus sp. nov. and Alicyclobacillus mengziensis sp. nov., two acidophilic bacteria isolated from acid mine drainage.</title>
        <authorList>
            <person name="Huang Y."/>
        </authorList>
    </citation>
    <scope>NUCLEOTIDE SEQUENCE [LARGE SCALE GENOMIC DNA]</scope>
    <source>
        <strain evidence="1 2">S30H14</strain>
    </source>
</reference>
<protein>
    <recommendedName>
        <fullName evidence="3">Aldose 1-epimerase</fullName>
    </recommendedName>
</protein>
<dbReference type="PANTHER" id="PTHR11122">
    <property type="entry name" value="APOSPORY-ASSOCIATED PROTEIN C-RELATED"/>
    <property type="match status" value="1"/>
</dbReference>